<keyword evidence="14" id="KW-1185">Reference proteome</keyword>
<comment type="cofactor">
    <cofactor evidence="7 10">
        <name>Mg(2+)</name>
        <dbReference type="ChEBI" id="CHEBI:18420"/>
    </cofactor>
    <text evidence="7 10">Binds 1 Mg(2+) ion per subunit.</text>
</comment>
<dbReference type="SUPFAM" id="SSF56235">
    <property type="entry name" value="N-terminal nucleophile aminohydrolases (Ntn hydrolases)"/>
    <property type="match status" value="1"/>
</dbReference>
<comment type="function">
    <text evidence="7">Catalyzes the formation of phosphoribosylamine from phosphoribosylpyrophosphate (PRPP) and glutamine.</text>
</comment>
<dbReference type="GO" id="GO:0004044">
    <property type="term" value="F:amidophosphoribosyltransferase activity"/>
    <property type="evidence" value="ECO:0007669"/>
    <property type="project" value="UniProtKB-UniRule"/>
</dbReference>
<keyword evidence="5 7" id="KW-0658">Purine biosynthesis</keyword>
<comment type="caution">
    <text evidence="13">The sequence shown here is derived from an EMBL/GenBank/DDBJ whole genome shotgun (WGS) entry which is preliminary data.</text>
</comment>
<keyword evidence="7 11" id="KW-0411">Iron-sulfur</keyword>
<dbReference type="InterPro" id="IPR029055">
    <property type="entry name" value="Ntn_hydrolases_N"/>
</dbReference>
<dbReference type="Pfam" id="PF13537">
    <property type="entry name" value="GATase_7"/>
    <property type="match status" value="1"/>
</dbReference>
<evidence type="ECO:0000256" key="3">
    <source>
        <dbReference type="ARBA" id="ARBA00022676"/>
    </source>
</evidence>
<dbReference type="UniPathway" id="UPA00074">
    <property type="reaction ID" value="UER00124"/>
</dbReference>
<accession>A0A7W9STP7</accession>
<dbReference type="CDD" id="cd06223">
    <property type="entry name" value="PRTases_typeI"/>
    <property type="match status" value="1"/>
</dbReference>
<evidence type="ECO:0000256" key="10">
    <source>
        <dbReference type="PIRSR" id="PIRSR000485-2"/>
    </source>
</evidence>
<dbReference type="SUPFAM" id="SSF53271">
    <property type="entry name" value="PRTase-like"/>
    <property type="match status" value="1"/>
</dbReference>
<feature type="binding site" evidence="7 11">
    <location>
        <position position="253"/>
    </location>
    <ligand>
        <name>[4Fe-4S] cluster</name>
        <dbReference type="ChEBI" id="CHEBI:49883"/>
    </ligand>
</feature>
<dbReference type="CDD" id="cd00715">
    <property type="entry name" value="GPATase_N"/>
    <property type="match status" value="1"/>
</dbReference>
<comment type="cofactor">
    <cofactor evidence="7 11">
        <name>[4Fe-4S] cluster</name>
        <dbReference type="ChEBI" id="CHEBI:49883"/>
    </cofactor>
    <text evidence="7 11">Binds 1 [4Fe-4S] cluster per subunit.</text>
</comment>
<evidence type="ECO:0000313" key="14">
    <source>
        <dbReference type="Proteomes" id="UP000520814"/>
    </source>
</evidence>
<dbReference type="Proteomes" id="UP000520814">
    <property type="component" value="Unassembled WGS sequence"/>
</dbReference>
<dbReference type="EMBL" id="JACHGW010000003">
    <property type="protein sequence ID" value="MBB6051853.1"/>
    <property type="molecule type" value="Genomic_DNA"/>
</dbReference>
<dbReference type="InterPro" id="IPR029057">
    <property type="entry name" value="PRTase-like"/>
</dbReference>
<evidence type="ECO:0000256" key="2">
    <source>
        <dbReference type="ARBA" id="ARBA00010138"/>
    </source>
</evidence>
<feature type="active site" description="Nucleophile" evidence="7 9">
    <location>
        <position position="16"/>
    </location>
</feature>
<dbReference type="InterPro" id="IPR005854">
    <property type="entry name" value="PurF"/>
</dbReference>
<evidence type="ECO:0000256" key="6">
    <source>
        <dbReference type="ARBA" id="ARBA00022962"/>
    </source>
</evidence>
<comment type="pathway">
    <text evidence="1 7 8">Purine metabolism; IMP biosynthesis via de novo pathway; N(1)-(5-phospho-D-ribosyl)glycinamide from 5-phospho-alpha-D-ribose 1-diphosphate: step 1/2.</text>
</comment>
<dbReference type="RefSeq" id="WP_184199703.1">
    <property type="nucleotide sequence ID" value="NZ_JACHGW010000003.1"/>
</dbReference>
<evidence type="ECO:0000256" key="9">
    <source>
        <dbReference type="PIRSR" id="PIRSR000485-1"/>
    </source>
</evidence>
<keyword evidence="7 11" id="KW-0408">Iron</keyword>
<reference evidence="13 14" key="1">
    <citation type="submission" date="2020-08" db="EMBL/GenBank/DDBJ databases">
        <title>Genomic Encyclopedia of Type Strains, Phase IV (KMG-IV): sequencing the most valuable type-strain genomes for metagenomic binning, comparative biology and taxonomic classification.</title>
        <authorList>
            <person name="Goeker M."/>
        </authorList>
    </citation>
    <scope>NUCLEOTIDE SEQUENCE [LARGE SCALE GENOMIC DNA]</scope>
    <source>
        <strain evidence="13 14">DSM 23562</strain>
    </source>
</reference>
<dbReference type="EC" id="2.4.2.14" evidence="7"/>
<dbReference type="Gene3D" id="3.40.50.2020">
    <property type="match status" value="1"/>
</dbReference>
<feature type="binding site" evidence="7 10">
    <location>
        <position position="363"/>
    </location>
    <ligand>
        <name>Mg(2+)</name>
        <dbReference type="ChEBI" id="CHEBI:18420"/>
    </ligand>
</feature>
<evidence type="ECO:0000256" key="8">
    <source>
        <dbReference type="PIRNR" id="PIRNR000485"/>
    </source>
</evidence>
<protein>
    <recommendedName>
        <fullName evidence="7">Amidophosphoribosyltransferase</fullName>
        <shortName evidence="7">ATase</shortName>
        <ecNumber evidence="7">2.4.2.14</ecNumber>
    </recommendedName>
    <alternativeName>
        <fullName evidence="7">Glutamine phosphoribosylpyrophosphate amidotransferase</fullName>
        <shortName evidence="7">GPATase</shortName>
    </alternativeName>
</protein>
<feature type="binding site" evidence="7 10">
    <location>
        <position position="364"/>
    </location>
    <ligand>
        <name>Mg(2+)</name>
        <dbReference type="ChEBI" id="CHEBI:18420"/>
    </ligand>
</feature>
<evidence type="ECO:0000259" key="12">
    <source>
        <dbReference type="PROSITE" id="PS51278"/>
    </source>
</evidence>
<name>A0A7W9STP7_ARMRO</name>
<comment type="similarity">
    <text evidence="2 7 8">In the C-terminal section; belongs to the purine/pyrimidine phosphoribosyltransferase family.</text>
</comment>
<evidence type="ECO:0000313" key="13">
    <source>
        <dbReference type="EMBL" id="MBB6051853.1"/>
    </source>
</evidence>
<feature type="binding site" evidence="7 10">
    <location>
        <position position="301"/>
    </location>
    <ligand>
        <name>Mg(2+)</name>
        <dbReference type="ChEBI" id="CHEBI:18420"/>
    </ligand>
</feature>
<keyword evidence="7 10" id="KW-0460">Magnesium</keyword>
<dbReference type="GO" id="GO:0009113">
    <property type="term" value="P:purine nucleobase biosynthetic process"/>
    <property type="evidence" value="ECO:0007669"/>
    <property type="project" value="UniProtKB-UniRule"/>
</dbReference>
<sequence length="479" mass="51776">MTPQPFLDDDTPHEECGIFGVWAPGEDVARMAFFGLFALQHRGQESAGIAVSDGKRIALHKDMGLVTQVFDEEILSNLTGYSAIGHTRYSTTGSSVLRNAQPIAACLHARQEVAVAHNGNLINTDVLRAELTSRGYKLESTNDSEALALLIAEHLEQGGVEAVRKAMQKAEGAYSLAILTNTELIGARDPYGVRPLCLGRLSDGGFVLASETCALNTVGATLIREIMPGEIVVINDQGWRVEPGVAMQRQALCMLEAIYFARPDSVMYGQSLHAARRRMGGELSREHPALDADLVIGVPDSGTPAALGFAEASGIPFGEGLIKNRYIQRTFIQPDQRMREMGVRMKLTPIREALQGKSVVMVDDTIVRGTTTGKVVRLLLEAGAREVHVRISAPPVKWPCFYGIDMATQDQLIAASQSVEAIRQKIGATSLGYLSEAGLARAMSVPADNFCLACFSGSYPIPVPENLRMEKLAFEPPVS</sequence>
<feature type="domain" description="Glutamine amidotransferase type-2" evidence="12">
    <location>
        <begin position="16"/>
        <end position="237"/>
    </location>
</feature>
<evidence type="ECO:0000256" key="4">
    <source>
        <dbReference type="ARBA" id="ARBA00022679"/>
    </source>
</evidence>
<dbReference type="InterPro" id="IPR035584">
    <property type="entry name" value="PurF_N"/>
</dbReference>
<keyword evidence="3 7" id="KW-0328">Glycosyltransferase</keyword>
<dbReference type="Gene3D" id="3.60.20.10">
    <property type="entry name" value="Glutamine Phosphoribosylpyrophosphate, subunit 1, domain 1"/>
    <property type="match status" value="1"/>
</dbReference>
<evidence type="ECO:0000256" key="7">
    <source>
        <dbReference type="HAMAP-Rule" id="MF_01931"/>
    </source>
</evidence>
<dbReference type="GO" id="GO:0051539">
    <property type="term" value="F:4 iron, 4 sulfur cluster binding"/>
    <property type="evidence" value="ECO:0007669"/>
    <property type="project" value="UniProtKB-KW"/>
</dbReference>
<organism evidence="13 14">
    <name type="scientific">Armatimonas rosea</name>
    <dbReference type="NCBI Taxonomy" id="685828"/>
    <lineage>
        <taxon>Bacteria</taxon>
        <taxon>Bacillati</taxon>
        <taxon>Armatimonadota</taxon>
        <taxon>Armatimonadia</taxon>
        <taxon>Armatimonadales</taxon>
        <taxon>Armatimonadaceae</taxon>
        <taxon>Armatimonas</taxon>
    </lineage>
</organism>
<dbReference type="Pfam" id="PF00156">
    <property type="entry name" value="Pribosyltran"/>
    <property type="match status" value="1"/>
</dbReference>
<dbReference type="PANTHER" id="PTHR11907">
    <property type="entry name" value="AMIDOPHOSPHORIBOSYLTRANSFERASE"/>
    <property type="match status" value="1"/>
</dbReference>
<keyword evidence="4 7" id="KW-0808">Transferase</keyword>
<dbReference type="AlphaFoldDB" id="A0A7W9STP7"/>
<comment type="catalytic activity">
    <reaction evidence="7 8">
        <text>5-phospho-beta-D-ribosylamine + L-glutamate + diphosphate = 5-phospho-alpha-D-ribose 1-diphosphate + L-glutamine + H2O</text>
        <dbReference type="Rhea" id="RHEA:14905"/>
        <dbReference type="ChEBI" id="CHEBI:15377"/>
        <dbReference type="ChEBI" id="CHEBI:29985"/>
        <dbReference type="ChEBI" id="CHEBI:33019"/>
        <dbReference type="ChEBI" id="CHEBI:58017"/>
        <dbReference type="ChEBI" id="CHEBI:58359"/>
        <dbReference type="ChEBI" id="CHEBI:58681"/>
        <dbReference type="EC" id="2.4.2.14"/>
    </reaction>
</comment>
<dbReference type="HAMAP" id="MF_01931">
    <property type="entry name" value="PurF"/>
    <property type="match status" value="1"/>
</dbReference>
<dbReference type="InterPro" id="IPR017932">
    <property type="entry name" value="GATase_2_dom"/>
</dbReference>
<proteinExistence type="inferred from homology"/>
<evidence type="ECO:0000256" key="1">
    <source>
        <dbReference type="ARBA" id="ARBA00005209"/>
    </source>
</evidence>
<gene>
    <name evidence="7" type="primary">purF</name>
    <name evidence="13" type="ORF">HNQ39_003663</name>
</gene>
<dbReference type="GO" id="GO:0000287">
    <property type="term" value="F:magnesium ion binding"/>
    <property type="evidence" value="ECO:0007669"/>
    <property type="project" value="UniProtKB-UniRule"/>
</dbReference>
<dbReference type="InterPro" id="IPR000836">
    <property type="entry name" value="PRTase_dom"/>
</dbReference>
<dbReference type="PROSITE" id="PS51278">
    <property type="entry name" value="GATASE_TYPE_2"/>
    <property type="match status" value="1"/>
</dbReference>
<feature type="binding site" evidence="7 11">
    <location>
        <position position="400"/>
    </location>
    <ligand>
        <name>[4Fe-4S] cluster</name>
        <dbReference type="ChEBI" id="CHEBI:49883"/>
    </ligand>
</feature>
<dbReference type="PIRSF" id="PIRSF000485">
    <property type="entry name" value="Amd_phspho_trans"/>
    <property type="match status" value="1"/>
</dbReference>
<dbReference type="NCBIfam" id="TIGR01134">
    <property type="entry name" value="purF"/>
    <property type="match status" value="1"/>
</dbReference>
<keyword evidence="7" id="KW-0004">4Fe-4S</keyword>
<keyword evidence="6 7" id="KW-0315">Glutamine amidotransferase</keyword>
<feature type="binding site" evidence="7 11">
    <location>
        <position position="454"/>
    </location>
    <ligand>
        <name>[4Fe-4S] cluster</name>
        <dbReference type="ChEBI" id="CHEBI:49883"/>
    </ligand>
</feature>
<evidence type="ECO:0000256" key="11">
    <source>
        <dbReference type="PIRSR" id="PIRSR000485-3"/>
    </source>
</evidence>
<keyword evidence="7 10" id="KW-0479">Metal-binding</keyword>
<dbReference type="GO" id="GO:0006189">
    <property type="term" value="P:'de novo' IMP biosynthetic process"/>
    <property type="evidence" value="ECO:0007669"/>
    <property type="project" value="UniProtKB-UniRule"/>
</dbReference>
<evidence type="ECO:0000256" key="5">
    <source>
        <dbReference type="ARBA" id="ARBA00022755"/>
    </source>
</evidence>
<feature type="binding site" evidence="7 11">
    <location>
        <position position="451"/>
    </location>
    <ligand>
        <name>[4Fe-4S] cluster</name>
        <dbReference type="ChEBI" id="CHEBI:49883"/>
    </ligand>
</feature>